<gene>
    <name evidence="1" type="ORF">ACFPMF_17225</name>
</gene>
<dbReference type="RefSeq" id="WP_379847522.1">
    <property type="nucleotide sequence ID" value="NZ_JBHSMA010000005.1"/>
</dbReference>
<evidence type="ECO:0000313" key="1">
    <source>
        <dbReference type="EMBL" id="MFC5411066.1"/>
    </source>
</evidence>
<accession>A0ABW0ICW5</accession>
<dbReference type="InterPro" id="IPR015018">
    <property type="entry name" value="DUF1905"/>
</dbReference>
<organism evidence="1 2">
    <name type="scientific">Larkinella bovis</name>
    <dbReference type="NCBI Taxonomy" id="683041"/>
    <lineage>
        <taxon>Bacteria</taxon>
        <taxon>Pseudomonadati</taxon>
        <taxon>Bacteroidota</taxon>
        <taxon>Cytophagia</taxon>
        <taxon>Cytophagales</taxon>
        <taxon>Spirosomataceae</taxon>
        <taxon>Larkinella</taxon>
    </lineage>
</organism>
<dbReference type="InterPro" id="IPR037079">
    <property type="entry name" value="AF2212/PG0164-like_sf"/>
</dbReference>
<dbReference type="EMBL" id="JBHSMA010000005">
    <property type="protein sequence ID" value="MFC5411066.1"/>
    <property type="molecule type" value="Genomic_DNA"/>
</dbReference>
<comment type="caution">
    <text evidence="1">The sequence shown here is derived from an EMBL/GenBank/DDBJ whole genome shotgun (WGS) entry which is preliminary data.</text>
</comment>
<dbReference type="Proteomes" id="UP001596106">
    <property type="component" value="Unassembled WGS sequence"/>
</dbReference>
<keyword evidence="2" id="KW-1185">Reference proteome</keyword>
<reference evidence="2" key="1">
    <citation type="journal article" date="2019" name="Int. J. Syst. Evol. Microbiol.">
        <title>The Global Catalogue of Microorganisms (GCM) 10K type strain sequencing project: providing services to taxonomists for standard genome sequencing and annotation.</title>
        <authorList>
            <consortium name="The Broad Institute Genomics Platform"/>
            <consortium name="The Broad Institute Genome Sequencing Center for Infectious Disease"/>
            <person name="Wu L."/>
            <person name="Ma J."/>
        </authorList>
    </citation>
    <scope>NUCLEOTIDE SEQUENCE [LARGE SCALE GENOMIC DNA]</scope>
    <source>
        <strain evidence="2">CCUG 55250</strain>
    </source>
</reference>
<protein>
    <submittedName>
        <fullName evidence="1">YdeI/OmpD-associated family protein</fullName>
    </submittedName>
</protein>
<dbReference type="SUPFAM" id="SSF141694">
    <property type="entry name" value="AF2212/PG0164-like"/>
    <property type="match status" value="1"/>
</dbReference>
<name>A0ABW0ICW5_9BACT</name>
<sequence>MEKPLVDGAYRLEKFPGKGGWTYATIPEIRPNQKAYFNWVKVRGSIDGYELQNFSLMPMGNGTLFMAVKAEIRKKIGKEAGDWVHLVLYPEQAPVDTHKDLLLCLEDEPVAHRTFLTYKADEQKAYIDWIDAAKSEQGKIDRMAETINRLLRGQKFVEK</sequence>
<dbReference type="Pfam" id="PF13376">
    <property type="entry name" value="OmdA"/>
    <property type="match status" value="1"/>
</dbReference>
<evidence type="ECO:0000313" key="2">
    <source>
        <dbReference type="Proteomes" id="UP001596106"/>
    </source>
</evidence>
<dbReference type="Gene3D" id="2.40.30.100">
    <property type="entry name" value="AF2212/PG0164-like"/>
    <property type="match status" value="1"/>
</dbReference>
<dbReference type="Pfam" id="PF08922">
    <property type="entry name" value="DUF1905"/>
    <property type="match status" value="1"/>
</dbReference>
<proteinExistence type="predicted"/>